<dbReference type="EMBL" id="VSSQ01005884">
    <property type="protein sequence ID" value="MPM30768.1"/>
    <property type="molecule type" value="Genomic_DNA"/>
</dbReference>
<dbReference type="AlphaFoldDB" id="A0A644YS15"/>
<organism evidence="1">
    <name type="scientific">bioreactor metagenome</name>
    <dbReference type="NCBI Taxonomy" id="1076179"/>
    <lineage>
        <taxon>unclassified sequences</taxon>
        <taxon>metagenomes</taxon>
        <taxon>ecological metagenomes</taxon>
    </lineage>
</organism>
<gene>
    <name evidence="1" type="ORF">SDC9_77318</name>
</gene>
<proteinExistence type="predicted"/>
<protein>
    <submittedName>
        <fullName evidence="1">Uncharacterized protein</fullName>
    </submittedName>
</protein>
<comment type="caution">
    <text evidence="1">The sequence shown here is derived from an EMBL/GenBank/DDBJ whole genome shotgun (WGS) entry which is preliminary data.</text>
</comment>
<accession>A0A644YS15</accession>
<reference evidence="1" key="1">
    <citation type="submission" date="2019-08" db="EMBL/GenBank/DDBJ databases">
        <authorList>
            <person name="Kucharzyk K."/>
            <person name="Murdoch R.W."/>
            <person name="Higgins S."/>
            <person name="Loffler F."/>
        </authorList>
    </citation>
    <scope>NUCLEOTIDE SEQUENCE</scope>
</reference>
<evidence type="ECO:0000313" key="1">
    <source>
        <dbReference type="EMBL" id="MPM30768.1"/>
    </source>
</evidence>
<sequence>MVDPKLFDIWTMASRKFVSRQGSDVVFDSKGYKKFLKRLRKEKVKDADLLELNADLFNAEMTGDWAGFYDLASAKIKGSGGLEQVPVHELHMWGVKIEKGCTDQDVRRKAAEWFRVMAPIVVQREARRREEAKKSGGVMAMSMVNYEKEFQRLLETLSK</sequence>
<name>A0A644YS15_9ZZZZ</name>